<dbReference type="PANTHER" id="PTHR37309">
    <property type="entry name" value="SLR0284 PROTEIN"/>
    <property type="match status" value="1"/>
</dbReference>
<dbReference type="EMBL" id="JAHWXQ010000005">
    <property type="protein sequence ID" value="MBW3366550.1"/>
    <property type="molecule type" value="Genomic_DNA"/>
</dbReference>
<feature type="transmembrane region" description="Helical" evidence="1">
    <location>
        <begin position="88"/>
        <end position="106"/>
    </location>
</feature>
<feature type="transmembrane region" description="Helical" evidence="1">
    <location>
        <begin position="62"/>
        <end position="82"/>
    </location>
</feature>
<dbReference type="Proteomes" id="UP000774935">
    <property type="component" value="Unassembled WGS sequence"/>
</dbReference>
<dbReference type="InterPro" id="IPR007165">
    <property type="entry name" value="Phage_holin_4_2"/>
</dbReference>
<comment type="caution">
    <text evidence="2">The sequence shown here is derived from an EMBL/GenBank/DDBJ whole genome shotgun (WGS) entry which is preliminary data.</text>
</comment>
<dbReference type="PANTHER" id="PTHR37309:SF1">
    <property type="entry name" value="SLR0284 PROTEIN"/>
    <property type="match status" value="1"/>
</dbReference>
<keyword evidence="3" id="KW-1185">Reference proteome</keyword>
<keyword evidence="1" id="KW-1133">Transmembrane helix</keyword>
<accession>A0ABS6XF11</accession>
<evidence type="ECO:0000313" key="2">
    <source>
        <dbReference type="EMBL" id="MBW3366550.1"/>
    </source>
</evidence>
<keyword evidence="1" id="KW-0812">Transmembrane</keyword>
<proteinExistence type="predicted"/>
<dbReference type="Pfam" id="PF04020">
    <property type="entry name" value="Phage_holin_4_2"/>
    <property type="match status" value="1"/>
</dbReference>
<evidence type="ECO:0000313" key="3">
    <source>
        <dbReference type="Proteomes" id="UP000774935"/>
    </source>
</evidence>
<keyword evidence="1" id="KW-0472">Membrane</keyword>
<name>A0ABS6XF11_9BACT</name>
<feature type="transmembrane region" description="Helical" evidence="1">
    <location>
        <begin position="7"/>
        <end position="26"/>
    </location>
</feature>
<sequence>MGFIIKLLITGVAVVLASYILPGVHIDTFVTALILALVLALLNAVVRPILVILTIPVTILTLGLFLLVINALIILLADYLIAGFTVDGFLWALIFSLVLSVINAILDMIF</sequence>
<dbReference type="RefSeq" id="WP_199111301.1">
    <property type="nucleotide sequence ID" value="NZ_JAHWXQ010000005.1"/>
</dbReference>
<organism evidence="2 3">
    <name type="scientific">Pontibacter populi</name>
    <dbReference type="NCBI Taxonomy" id="890055"/>
    <lineage>
        <taxon>Bacteria</taxon>
        <taxon>Pseudomonadati</taxon>
        <taxon>Bacteroidota</taxon>
        <taxon>Cytophagia</taxon>
        <taxon>Cytophagales</taxon>
        <taxon>Hymenobacteraceae</taxon>
        <taxon>Pontibacter</taxon>
    </lineage>
</organism>
<protein>
    <submittedName>
        <fullName evidence="2">Phage holin family protein</fullName>
    </submittedName>
</protein>
<feature type="transmembrane region" description="Helical" evidence="1">
    <location>
        <begin position="32"/>
        <end position="55"/>
    </location>
</feature>
<gene>
    <name evidence="2" type="ORF">KYK27_15935</name>
</gene>
<evidence type="ECO:0000256" key="1">
    <source>
        <dbReference type="SAM" id="Phobius"/>
    </source>
</evidence>
<reference evidence="2 3" key="1">
    <citation type="submission" date="2021-07" db="EMBL/GenBank/DDBJ databases">
        <authorList>
            <person name="Kim M.K."/>
        </authorList>
    </citation>
    <scope>NUCLEOTIDE SEQUENCE [LARGE SCALE GENOMIC DNA]</scope>
    <source>
        <strain evidence="2 3">HLY7-15</strain>
    </source>
</reference>